<dbReference type="Pfam" id="PF05635">
    <property type="entry name" value="23S_rRNA_IVP"/>
    <property type="match status" value="1"/>
</dbReference>
<dbReference type="PANTHER" id="PTHR38471">
    <property type="entry name" value="FOUR HELIX BUNDLE PROTEIN"/>
    <property type="match status" value="1"/>
</dbReference>
<sequence>KDLDIWKKAFAFSLMIFDLCKKISYNQVNKTLINQIIRSVTSIAGNIAEGCGAPTKRDFINYLNHARKSAIETDNWLLFIFNTNKVSKHSKELLKGKSVEIIKILTTIIKNTKK</sequence>
<evidence type="ECO:0000313" key="2">
    <source>
        <dbReference type="Proteomes" id="UP000230779"/>
    </source>
</evidence>
<comment type="caution">
    <text evidence="1">The sequence shown here is derived from an EMBL/GenBank/DDBJ whole genome shotgun (WGS) entry which is preliminary data.</text>
</comment>
<proteinExistence type="predicted"/>
<dbReference type="PANTHER" id="PTHR38471:SF2">
    <property type="entry name" value="FOUR HELIX BUNDLE PROTEIN"/>
    <property type="match status" value="1"/>
</dbReference>
<gene>
    <name evidence="1" type="ORF">COY66_03365</name>
</gene>
<evidence type="ECO:0000313" key="1">
    <source>
        <dbReference type="EMBL" id="PIY96703.1"/>
    </source>
</evidence>
<feature type="non-terminal residue" evidence="1">
    <location>
        <position position="1"/>
    </location>
</feature>
<dbReference type="Proteomes" id="UP000230779">
    <property type="component" value="Unassembled WGS sequence"/>
</dbReference>
<dbReference type="SUPFAM" id="SSF158446">
    <property type="entry name" value="IVS-encoded protein-like"/>
    <property type="match status" value="1"/>
</dbReference>
<reference evidence="1 2" key="1">
    <citation type="submission" date="2017-09" db="EMBL/GenBank/DDBJ databases">
        <title>Depth-based differentiation of microbial function through sediment-hosted aquifers and enrichment of novel symbionts in the deep terrestrial subsurface.</title>
        <authorList>
            <person name="Probst A.J."/>
            <person name="Ladd B."/>
            <person name="Jarett J.K."/>
            <person name="Geller-Mcgrath D.E."/>
            <person name="Sieber C.M."/>
            <person name="Emerson J.B."/>
            <person name="Anantharaman K."/>
            <person name="Thomas B.C."/>
            <person name="Malmstrom R."/>
            <person name="Stieglmeier M."/>
            <person name="Klingl A."/>
            <person name="Woyke T."/>
            <person name="Ryan C.M."/>
            <person name="Banfield J.F."/>
        </authorList>
    </citation>
    <scope>NUCLEOTIDE SEQUENCE [LARGE SCALE GENOMIC DNA]</scope>
    <source>
        <strain evidence="1">CG_4_10_14_0_8_um_filter_42_10</strain>
    </source>
</reference>
<protein>
    <recommendedName>
        <fullName evidence="3">Four helix bundle protein</fullName>
    </recommendedName>
</protein>
<accession>A0A2M7RIX2</accession>
<dbReference type="InterPro" id="IPR036583">
    <property type="entry name" value="23S_rRNA_IVS_sf"/>
</dbReference>
<dbReference type="NCBIfam" id="TIGR02436">
    <property type="entry name" value="four helix bundle protein"/>
    <property type="match status" value="1"/>
</dbReference>
<organism evidence="1 2">
    <name type="scientific">Candidatus Kerfeldbacteria bacterium CG_4_10_14_0_8_um_filter_42_10</name>
    <dbReference type="NCBI Taxonomy" id="2014248"/>
    <lineage>
        <taxon>Bacteria</taxon>
        <taxon>Candidatus Kerfeldiibacteriota</taxon>
    </lineage>
</organism>
<evidence type="ECO:0008006" key="3">
    <source>
        <dbReference type="Google" id="ProtNLM"/>
    </source>
</evidence>
<name>A0A2M7RIX2_9BACT</name>
<dbReference type="Gene3D" id="1.20.1440.60">
    <property type="entry name" value="23S rRNA-intervening sequence"/>
    <property type="match status" value="1"/>
</dbReference>
<dbReference type="InterPro" id="IPR012657">
    <property type="entry name" value="23S_rRNA-intervening_sequence"/>
</dbReference>
<dbReference type="AlphaFoldDB" id="A0A2M7RIX2"/>
<dbReference type="EMBL" id="PFMD01000033">
    <property type="protein sequence ID" value="PIY96703.1"/>
    <property type="molecule type" value="Genomic_DNA"/>
</dbReference>